<dbReference type="SUPFAM" id="SSF53756">
    <property type="entry name" value="UDP-Glycosyltransferase/glycogen phosphorylase"/>
    <property type="match status" value="1"/>
</dbReference>
<dbReference type="Proteomes" id="UP000241436">
    <property type="component" value="Unassembled WGS sequence"/>
</dbReference>
<evidence type="ECO:0000313" key="3">
    <source>
        <dbReference type="Proteomes" id="UP000241436"/>
    </source>
</evidence>
<name>A0A2T4TZW9_9BACT</name>
<dbReference type="EMBL" id="NVQC01000013">
    <property type="protein sequence ID" value="PTL36663.1"/>
    <property type="molecule type" value="Genomic_DNA"/>
</dbReference>
<protein>
    <recommendedName>
        <fullName evidence="1">Glycosyltransferase subfamily 4-like N-terminal domain-containing protein</fullName>
    </recommendedName>
</protein>
<dbReference type="Pfam" id="PF13439">
    <property type="entry name" value="Glyco_transf_4"/>
    <property type="match status" value="1"/>
</dbReference>
<organism evidence="2 3">
    <name type="scientific">Candidatus Methylomirabilis limnetica</name>
    <dbReference type="NCBI Taxonomy" id="2033718"/>
    <lineage>
        <taxon>Bacteria</taxon>
        <taxon>Candidatus Methylomirabilota</taxon>
        <taxon>Candidatus Methylomirabilia</taxon>
        <taxon>Candidatus Methylomirabilales</taxon>
        <taxon>Candidatus Methylomirabilaceae</taxon>
        <taxon>Candidatus Methylomirabilis</taxon>
    </lineage>
</organism>
<reference evidence="3" key="2">
    <citation type="journal article" date="2018" name="Environ. Microbiol.">
        <title>Bloom of a denitrifying methanotroph, 'Candidatus Methylomirabilis limnetica', in a deep stratified lake.</title>
        <authorList>
            <person name="Graf J.S."/>
            <person name="Mayr M.J."/>
            <person name="Marchant H.K."/>
            <person name="Tienken D."/>
            <person name="Hach P.F."/>
            <person name="Brand A."/>
            <person name="Schubert C.J."/>
            <person name="Kuypers M.M."/>
            <person name="Milucka J."/>
        </authorList>
    </citation>
    <scope>NUCLEOTIDE SEQUENCE [LARGE SCALE GENOMIC DNA]</scope>
    <source>
        <strain evidence="3">Zug</strain>
    </source>
</reference>
<comment type="caution">
    <text evidence="2">The sequence shown here is derived from an EMBL/GenBank/DDBJ whole genome shotgun (WGS) entry which is preliminary data.</text>
</comment>
<gene>
    <name evidence="2" type="ORF">CLG94_02990</name>
</gene>
<evidence type="ECO:0000259" key="1">
    <source>
        <dbReference type="Pfam" id="PF13439"/>
    </source>
</evidence>
<feature type="domain" description="Glycosyltransferase subfamily 4-like N-terminal" evidence="1">
    <location>
        <begin position="11"/>
        <end position="142"/>
    </location>
</feature>
<dbReference type="AlphaFoldDB" id="A0A2T4TZW9"/>
<reference evidence="2 3" key="1">
    <citation type="submission" date="2017-09" db="EMBL/GenBank/DDBJ databases">
        <title>Bloom of a denitrifying methanotroph, Candidatus Methylomirabilis limnetica, in a deep stratified lake.</title>
        <authorList>
            <person name="Graf J.S."/>
            <person name="Marchant H.K."/>
            <person name="Tienken D."/>
            <person name="Hach P.F."/>
            <person name="Brand A."/>
            <person name="Schubert C.J."/>
            <person name="Kuypers M.M."/>
            <person name="Milucka J."/>
        </authorList>
    </citation>
    <scope>NUCLEOTIDE SEQUENCE [LARGE SCALE GENOMIC DNA]</scope>
    <source>
        <strain evidence="2 3">Zug</strain>
    </source>
</reference>
<keyword evidence="3" id="KW-1185">Reference proteome</keyword>
<dbReference type="Gene3D" id="3.40.50.2000">
    <property type="entry name" value="Glycogen Phosphorylase B"/>
    <property type="match status" value="1"/>
</dbReference>
<dbReference type="InterPro" id="IPR028098">
    <property type="entry name" value="Glyco_trans_4-like_N"/>
</dbReference>
<accession>A0A2T4TZW9</accession>
<sequence length="512" mass="57315">MLTNLFLSGRSGTEIQTRNIALELLRQGHRPLVHAPALGPIAMELRNASIPVVTDLNDITQPIDIVHGHHLPTTVAAVARFPETPAIFVCHDFTAWYDSPPQFPTIRRYVAVDETVYDRLTLESGIPTDKVCVLLNAVDINRFVPEASLPPQPRRALAFAKNQGHIAAIQAACAQRGIHLDVIGYSVGRTIDAPEHVIPGYDLVFGSALSAMEAMACGRAVVVCDGRGLAGMCDVSRFADWRRLNFGLRTLRQPLTPQTIGTEIDRYNAIQATEVTTRLRAEGGLAAYVEQLTLLYREVLEEQRRTPHSAHELSRAMVTYLQDWYPNDAGPWPWVRERRLLLDTIDDLSYGVLCAPLDTPLTFGSGETRRWWWRIRGFSIPEDWGTWTDGSPAIAMFRVGQACELHAKFVMHPFVPDENRELSVDVTVNGLLLDTWVFRGPAGIEPRMRCLRIPEKVIGEDGVIWLMFAIKNSRSPNQLGLSDLDLRSLGIGLREVTLRAWNASMTLRHFLH</sequence>
<evidence type="ECO:0000313" key="2">
    <source>
        <dbReference type="EMBL" id="PTL36663.1"/>
    </source>
</evidence>
<proteinExistence type="predicted"/>